<comment type="caution">
    <text evidence="2">The sequence shown here is derived from an EMBL/GenBank/DDBJ whole genome shotgun (WGS) entry which is preliminary data.</text>
</comment>
<feature type="transmembrane region" description="Helical" evidence="1">
    <location>
        <begin position="114"/>
        <end position="135"/>
    </location>
</feature>
<name>A0A1F7GGT2_9BACT</name>
<dbReference type="EMBL" id="MFZI01000074">
    <property type="protein sequence ID" value="OGK18170.1"/>
    <property type="molecule type" value="Genomic_DNA"/>
</dbReference>
<feature type="transmembrane region" description="Helical" evidence="1">
    <location>
        <begin position="38"/>
        <end position="64"/>
    </location>
</feature>
<evidence type="ECO:0000256" key="1">
    <source>
        <dbReference type="SAM" id="Phobius"/>
    </source>
</evidence>
<gene>
    <name evidence="2" type="ORF">A2866_04740</name>
</gene>
<protein>
    <submittedName>
        <fullName evidence="2">Uncharacterized protein</fullName>
    </submittedName>
</protein>
<sequence length="141" mass="16241">MKPNKILIILIFLFSLITIPLGQKIWSNAPGMQPNSTQLLFFMGISFFEAMSFAAGICFLLFAWPLLKKVSKKSKDLVILTYLSIAWSLLSWWPHDRLHAHVGDNLDSLIWIEYSFHVSLIFAAVVIGYFFYTVILERNLK</sequence>
<evidence type="ECO:0000313" key="2">
    <source>
        <dbReference type="EMBL" id="OGK18170.1"/>
    </source>
</evidence>
<proteinExistence type="predicted"/>
<dbReference type="Proteomes" id="UP000177026">
    <property type="component" value="Unassembled WGS sequence"/>
</dbReference>
<keyword evidence="1" id="KW-1133">Transmembrane helix</keyword>
<dbReference type="AlphaFoldDB" id="A0A1F7GGT2"/>
<organism evidence="2 3">
    <name type="scientific">Candidatus Roizmanbacteria bacterium RIFCSPHIGHO2_01_FULL_39_8</name>
    <dbReference type="NCBI Taxonomy" id="1802033"/>
    <lineage>
        <taxon>Bacteria</taxon>
        <taxon>Candidatus Roizmaniibacteriota</taxon>
    </lineage>
</organism>
<accession>A0A1F7GGT2</accession>
<reference evidence="2 3" key="1">
    <citation type="journal article" date="2016" name="Nat. Commun.">
        <title>Thousands of microbial genomes shed light on interconnected biogeochemical processes in an aquifer system.</title>
        <authorList>
            <person name="Anantharaman K."/>
            <person name="Brown C.T."/>
            <person name="Hug L.A."/>
            <person name="Sharon I."/>
            <person name="Castelle C.J."/>
            <person name="Probst A.J."/>
            <person name="Thomas B.C."/>
            <person name="Singh A."/>
            <person name="Wilkins M.J."/>
            <person name="Karaoz U."/>
            <person name="Brodie E.L."/>
            <person name="Williams K.H."/>
            <person name="Hubbard S.S."/>
            <person name="Banfield J.F."/>
        </authorList>
    </citation>
    <scope>NUCLEOTIDE SEQUENCE [LARGE SCALE GENOMIC DNA]</scope>
</reference>
<feature type="transmembrane region" description="Helical" evidence="1">
    <location>
        <begin position="76"/>
        <end position="94"/>
    </location>
</feature>
<evidence type="ECO:0000313" key="3">
    <source>
        <dbReference type="Proteomes" id="UP000177026"/>
    </source>
</evidence>
<keyword evidence="1" id="KW-0812">Transmembrane</keyword>
<keyword evidence="1" id="KW-0472">Membrane</keyword>